<proteinExistence type="predicted"/>
<sequence>MFGISNLLLKYQFSRRQEKSCPGLNKKRILFVTYDAIGDMLLTLPIFSAMKQSYPDYDIEVLCHQRNVQVLEKYPFVDRIWCWNINAKLFRNRYDQKKRQELYDRPFSEVIFIAEKCNFRTLFRLQQFNTHRLLSLPYYSAGKNNKLVTKEVYDSLFDGLVGKSKDVIPHFALRMFSSISYFCLNDSENIDFYPYLPDCNVKYKGDKSACSVLFNPAGTQPGNTLSHDKSIWVVNTLTRLKCNVFVFDLPKQRDLLEGGGIESKVTFIQSSHIGEGAKVLQQMDFVVTTDTAIGHLSSAFKKPTLILREDQLWRAMCDPLVNTTKVLVSEVAEDINTVPNAEITAFIEQLLLDLNENHDVKSKLV</sequence>
<evidence type="ECO:0000313" key="1">
    <source>
        <dbReference type="EMBL" id="MCL1124692.1"/>
    </source>
</evidence>
<keyword evidence="2" id="KW-1185">Reference proteome</keyword>
<evidence type="ECO:0008006" key="3">
    <source>
        <dbReference type="Google" id="ProtNLM"/>
    </source>
</evidence>
<dbReference type="SUPFAM" id="SSF53756">
    <property type="entry name" value="UDP-Glycosyltransferase/glycogen phosphorylase"/>
    <property type="match status" value="1"/>
</dbReference>
<dbReference type="Gene3D" id="3.40.50.2000">
    <property type="entry name" value="Glycogen Phosphorylase B"/>
    <property type="match status" value="2"/>
</dbReference>
<dbReference type="EMBL" id="JAKIKS010000029">
    <property type="protein sequence ID" value="MCL1124692.1"/>
    <property type="molecule type" value="Genomic_DNA"/>
</dbReference>
<organism evidence="1 2">
    <name type="scientific">Shewanella surugensis</name>
    <dbReference type="NCBI Taxonomy" id="212020"/>
    <lineage>
        <taxon>Bacteria</taxon>
        <taxon>Pseudomonadati</taxon>
        <taxon>Pseudomonadota</taxon>
        <taxon>Gammaproteobacteria</taxon>
        <taxon>Alteromonadales</taxon>
        <taxon>Shewanellaceae</taxon>
        <taxon>Shewanella</taxon>
    </lineage>
</organism>
<reference evidence="1 2" key="1">
    <citation type="submission" date="2022-01" db="EMBL/GenBank/DDBJ databases">
        <title>Whole genome-based taxonomy of the Shewanellaceae.</title>
        <authorList>
            <person name="Martin-Rodriguez A.J."/>
        </authorList>
    </citation>
    <scope>NUCLEOTIDE SEQUENCE [LARGE SCALE GENOMIC DNA]</scope>
    <source>
        <strain evidence="1 2">DSM 17177</strain>
    </source>
</reference>
<gene>
    <name evidence="1" type="ORF">L2764_09415</name>
</gene>
<name>A0ABT0LBG5_9GAMM</name>
<comment type="caution">
    <text evidence="1">The sequence shown here is derived from an EMBL/GenBank/DDBJ whole genome shotgun (WGS) entry which is preliminary data.</text>
</comment>
<accession>A0ABT0LBG5</accession>
<dbReference type="Proteomes" id="UP001203423">
    <property type="component" value="Unassembled WGS sequence"/>
</dbReference>
<dbReference type="InterPro" id="IPR051199">
    <property type="entry name" value="LPS_LOS_Heptosyltrfase"/>
</dbReference>
<dbReference type="PANTHER" id="PTHR30160">
    <property type="entry name" value="TETRAACYLDISACCHARIDE 4'-KINASE-RELATED"/>
    <property type="match status" value="1"/>
</dbReference>
<dbReference type="RefSeq" id="WP_248939969.1">
    <property type="nucleotide sequence ID" value="NZ_JAKIKS010000029.1"/>
</dbReference>
<evidence type="ECO:0000313" key="2">
    <source>
        <dbReference type="Proteomes" id="UP001203423"/>
    </source>
</evidence>
<protein>
    <recommendedName>
        <fullName evidence="3">Lipopolysaccharide heptosyltransferase family protein</fullName>
    </recommendedName>
</protein>